<keyword evidence="2" id="KW-1185">Reference proteome</keyword>
<dbReference type="RefSeq" id="WP_011186211.1">
    <property type="nucleotide sequence ID" value="NC_006087.1"/>
</dbReference>
<dbReference type="STRING" id="281090.Lxx14010"/>
<evidence type="ECO:0000313" key="2">
    <source>
        <dbReference type="Proteomes" id="UP000001306"/>
    </source>
</evidence>
<sequence>MSIHRFTAISGETMFMETIHIGRCVQWCACCVITVLALMESPVMTAEPAAAEPANSTADLSLMLQVSTTDIRSHYDATVLPELDHSLARLRADYLAGNPNRDLVLTDVDDGTSTPQLSRRVLDHVAPFLPGGPTPAFRSVYVGTIGEPSCGNRRGITAMKAECSSANTSGWNPYVQGITDSAVTAAHIALSAQLATVFRWAYPSVTINWYISWEGFLPTLMRNDQAGIASAVVRAAYVAYFAALSRVLNTVQPSGAYLWSPALDQPLAQVQADGQYGTYQANMVSFFQTVRSSAPAITSLRLVVQDGLSRSCLLLGGSYNQTASSRIIWSQNLRAFATSWLSVGELNAELFTDPACPADGASCAVIARVAQYQNANVPIGPSFDLLSWESLQ</sequence>
<reference evidence="1 2" key="1">
    <citation type="journal article" date="2004" name="Mol. Plant Microbe Interact.">
        <title>The genome sequence of the Gram-positive sugarcane pathogen Leifsonia xyli subsp. xyli.</title>
        <authorList>
            <person name="Monteiro-Vitorello C.B."/>
            <person name="Camargo L.E.A."/>
            <person name="Van Sluys M.A."/>
            <person name="Kitajima J.P."/>
            <person name="Truffi D."/>
            <person name="do Amaral A.M."/>
            <person name="Harakava R."/>
            <person name="de Oliveira J.C.F."/>
            <person name="Wood D."/>
            <person name="de Oliveira M.C."/>
            <person name="Miyaki C.Y."/>
            <person name="Takita M.A."/>
            <person name="da Silva A.C.R."/>
            <person name="Furlan L.R."/>
            <person name="Carraro D.M."/>
            <person name="Camarotte G."/>
            <person name="Almeida N.F. Jr."/>
            <person name="Carrer H."/>
            <person name="Coutinho L.L."/>
            <person name="El-Dorry H.A."/>
            <person name="Ferro M.I.T."/>
            <person name="Gagliardi P.R."/>
            <person name="Giglioti E."/>
            <person name="Goldman M.H.S."/>
            <person name="Goldman G.H."/>
            <person name="Kimura E.T."/>
            <person name="Ferro E.S."/>
            <person name="Kuramae E.E."/>
            <person name="Lemos E.G.M."/>
            <person name="Lemos M.V.F."/>
            <person name="Mauro S.M.Z."/>
            <person name="Machado M.A."/>
            <person name="Marino C.L."/>
            <person name="Menck C.F."/>
            <person name="Nunes L.R."/>
            <person name="Oliveira R.C."/>
            <person name="Pereira G.G."/>
            <person name="Siqueira W."/>
            <person name="de Souza A.A."/>
            <person name="Tsai S.M."/>
            <person name="Zanca A.S."/>
            <person name="Simpson A.J.G."/>
            <person name="Brumbley S.M."/>
            <person name="Setubal J.C."/>
        </authorList>
    </citation>
    <scope>NUCLEOTIDE SEQUENCE [LARGE SCALE GENOMIC DNA]</scope>
    <source>
        <strain evidence="1 2">CTCB07</strain>
    </source>
</reference>
<evidence type="ECO:0000313" key="1">
    <source>
        <dbReference type="EMBL" id="AAT89219.1"/>
    </source>
</evidence>
<organism evidence="1 2">
    <name type="scientific">Leifsonia xyli subsp. xyli (strain CTCB07)</name>
    <dbReference type="NCBI Taxonomy" id="281090"/>
    <lineage>
        <taxon>Bacteria</taxon>
        <taxon>Bacillati</taxon>
        <taxon>Actinomycetota</taxon>
        <taxon>Actinomycetes</taxon>
        <taxon>Micrococcales</taxon>
        <taxon>Microbacteriaceae</taxon>
        <taxon>Leifsonia</taxon>
    </lineage>
</organism>
<protein>
    <submittedName>
        <fullName evidence="1">Uncharacterized protein</fullName>
    </submittedName>
</protein>
<accession>Q6AEH7</accession>
<dbReference type="HOGENOM" id="CLU_703564_0_0_11"/>
<name>Q6AEH7_LEIXX</name>
<gene>
    <name evidence="1" type="ordered locus">Lxx14010</name>
</gene>
<dbReference type="EMBL" id="AE016822">
    <property type="protein sequence ID" value="AAT89219.1"/>
    <property type="molecule type" value="Genomic_DNA"/>
</dbReference>
<dbReference type="eggNOG" id="ENOG502ZVD8">
    <property type="taxonomic scope" value="Bacteria"/>
</dbReference>
<dbReference type="KEGG" id="lxx:Lxx14010"/>
<proteinExistence type="predicted"/>
<dbReference type="AlphaFoldDB" id="Q6AEH7"/>
<dbReference type="Proteomes" id="UP000001306">
    <property type="component" value="Chromosome"/>
</dbReference>